<protein>
    <submittedName>
        <fullName evidence="2">Uncharacterized protein</fullName>
    </submittedName>
</protein>
<proteinExistence type="predicted"/>
<comment type="caution">
    <text evidence="2">The sequence shown here is derived from an EMBL/GenBank/DDBJ whole genome shotgun (WGS) entry which is preliminary data.</text>
</comment>
<dbReference type="EMBL" id="JAZDUA010000994">
    <property type="protein sequence ID" value="KAK7788627.1"/>
    <property type="molecule type" value="Genomic_DNA"/>
</dbReference>
<dbReference type="AlphaFoldDB" id="A0AAN9UZA7"/>
<accession>A0AAN9UZA7</accession>
<evidence type="ECO:0000313" key="2">
    <source>
        <dbReference type="EMBL" id="KAK7788627.1"/>
    </source>
</evidence>
<evidence type="ECO:0000313" key="3">
    <source>
        <dbReference type="Proteomes" id="UP001378592"/>
    </source>
</evidence>
<name>A0AAN9UZA7_9ORTH</name>
<sequence length="103" mass="11140">MLFTLRTLRRVPASGAGPHRERRLWPPPAARAKRPTQVRLSPLGAGDQRKRRWPAVAHSGGPGARGPLAIYVAPAEIKGKGGAKKKRTQSVAARRVYSNGCIN</sequence>
<gene>
    <name evidence="2" type="ORF">R5R35_002895</name>
</gene>
<organism evidence="2 3">
    <name type="scientific">Gryllus longicercus</name>
    <dbReference type="NCBI Taxonomy" id="2509291"/>
    <lineage>
        <taxon>Eukaryota</taxon>
        <taxon>Metazoa</taxon>
        <taxon>Ecdysozoa</taxon>
        <taxon>Arthropoda</taxon>
        <taxon>Hexapoda</taxon>
        <taxon>Insecta</taxon>
        <taxon>Pterygota</taxon>
        <taxon>Neoptera</taxon>
        <taxon>Polyneoptera</taxon>
        <taxon>Orthoptera</taxon>
        <taxon>Ensifera</taxon>
        <taxon>Gryllidea</taxon>
        <taxon>Grylloidea</taxon>
        <taxon>Gryllidae</taxon>
        <taxon>Gryllinae</taxon>
        <taxon>Gryllus</taxon>
    </lineage>
</organism>
<keyword evidence="3" id="KW-1185">Reference proteome</keyword>
<reference evidence="2 3" key="1">
    <citation type="submission" date="2024-03" db="EMBL/GenBank/DDBJ databases">
        <title>The genome assembly and annotation of the cricket Gryllus longicercus Weissman &amp; Gray.</title>
        <authorList>
            <person name="Szrajer S."/>
            <person name="Gray D."/>
            <person name="Ylla G."/>
        </authorList>
    </citation>
    <scope>NUCLEOTIDE SEQUENCE [LARGE SCALE GENOMIC DNA]</scope>
    <source>
        <strain evidence="2">DAG 2021-001</strain>
        <tissue evidence="2">Whole body minus gut</tissue>
    </source>
</reference>
<feature type="region of interest" description="Disordered" evidence="1">
    <location>
        <begin position="9"/>
        <end position="61"/>
    </location>
</feature>
<dbReference type="Proteomes" id="UP001378592">
    <property type="component" value="Unassembled WGS sequence"/>
</dbReference>
<evidence type="ECO:0000256" key="1">
    <source>
        <dbReference type="SAM" id="MobiDB-lite"/>
    </source>
</evidence>